<dbReference type="Gramene" id="TVU20449">
    <property type="protein sequence ID" value="TVU20449"/>
    <property type="gene ID" value="EJB05_36657"/>
</dbReference>
<comment type="similarity">
    <text evidence="2">Belongs to the eukaryotic mitochondrial porin (TC 1.B.8.1) family.</text>
</comment>
<sequence>MAAAAPAGPGLYSEIGKKARVDCGLEPVPVGSSVLAITAAGTRKDEAIFHEIQSQLKKENVTVDVKATSESNASLNIFHDLGTPGLKAILCIPFPYQKSAKAELQYLHHHAGITAVVGLNASPAINLSGAFGTKAIAVGADAAYDTSTGEFTKYNAGLSYTSGDDFIAAVNLNNKGDSLAASYFHKVNPSTSVGGELAHRFSSNENTLTFGSQHALDPLTTVKGRFNNYGMASALIQHEWRPKSFVTVSTEVDTKAIEKSAKVGLSLVLKP</sequence>
<dbReference type="InterPro" id="IPR027246">
    <property type="entry name" value="Porin_Euk/Tom40"/>
</dbReference>
<gene>
    <name evidence="9" type="ORF">EJB05_36657</name>
</gene>
<reference evidence="9 10" key="1">
    <citation type="journal article" date="2019" name="Sci. Rep.">
        <title>A high-quality genome of Eragrostis curvula grass provides insights into Poaceae evolution and supports new strategies to enhance forage quality.</title>
        <authorList>
            <person name="Carballo J."/>
            <person name="Santos B.A.C.M."/>
            <person name="Zappacosta D."/>
            <person name="Garbus I."/>
            <person name="Selva J.P."/>
            <person name="Gallo C.A."/>
            <person name="Diaz A."/>
            <person name="Albertini E."/>
            <person name="Caccamo M."/>
            <person name="Echenique V."/>
        </authorList>
    </citation>
    <scope>NUCLEOTIDE SEQUENCE [LARGE SCALE GENOMIC DNA]</scope>
    <source>
        <strain evidence="10">cv. Victoria</strain>
        <tissue evidence="9">Leaf</tissue>
    </source>
</reference>
<keyword evidence="8" id="KW-0472">Membrane</keyword>
<dbReference type="Proteomes" id="UP000324897">
    <property type="component" value="Chromosome 7"/>
</dbReference>
<evidence type="ECO:0000256" key="6">
    <source>
        <dbReference type="ARBA" id="ARBA00023065"/>
    </source>
</evidence>
<evidence type="ECO:0000313" key="10">
    <source>
        <dbReference type="Proteomes" id="UP000324897"/>
    </source>
</evidence>
<evidence type="ECO:0000256" key="8">
    <source>
        <dbReference type="ARBA" id="ARBA00023136"/>
    </source>
</evidence>
<evidence type="ECO:0000256" key="5">
    <source>
        <dbReference type="ARBA" id="ARBA00022692"/>
    </source>
</evidence>
<dbReference type="PANTHER" id="PTHR11743:SF34">
    <property type="entry name" value="MITOCHONDRIAL OUTER MEMBRANE PROTEIN PORIN 2"/>
    <property type="match status" value="1"/>
</dbReference>
<dbReference type="GO" id="GO:0046930">
    <property type="term" value="C:pore complex"/>
    <property type="evidence" value="ECO:0007669"/>
    <property type="project" value="UniProtKB-KW"/>
</dbReference>
<comment type="subcellular location">
    <subcellularLocation>
        <location evidence="1">Membrane</location>
    </subcellularLocation>
</comment>
<keyword evidence="10" id="KW-1185">Reference proteome</keyword>
<proteinExistence type="inferred from homology"/>
<keyword evidence="6" id="KW-0406">Ion transport</keyword>
<dbReference type="InterPro" id="IPR001925">
    <property type="entry name" value="Porin_Euk"/>
</dbReference>
<dbReference type="OrthoDB" id="7827681at2759"/>
<dbReference type="GO" id="GO:0015288">
    <property type="term" value="F:porin activity"/>
    <property type="evidence" value="ECO:0007669"/>
    <property type="project" value="UniProtKB-KW"/>
</dbReference>
<dbReference type="GO" id="GO:0005741">
    <property type="term" value="C:mitochondrial outer membrane"/>
    <property type="evidence" value="ECO:0007669"/>
    <property type="project" value="InterPro"/>
</dbReference>
<comment type="caution">
    <text evidence="9">The sequence shown here is derived from an EMBL/GenBank/DDBJ whole genome shotgun (WGS) entry which is preliminary data.</text>
</comment>
<dbReference type="CDD" id="cd07306">
    <property type="entry name" value="Porin3_VDAC"/>
    <property type="match status" value="1"/>
</dbReference>
<dbReference type="Gene3D" id="2.40.160.10">
    <property type="entry name" value="Porin"/>
    <property type="match status" value="1"/>
</dbReference>
<dbReference type="InterPro" id="IPR023614">
    <property type="entry name" value="Porin_dom_sf"/>
</dbReference>
<keyword evidence="4" id="KW-1134">Transmembrane beta strand</keyword>
<evidence type="ECO:0000256" key="3">
    <source>
        <dbReference type="ARBA" id="ARBA00022448"/>
    </source>
</evidence>
<keyword evidence="3" id="KW-0813">Transport</keyword>
<evidence type="ECO:0000313" key="9">
    <source>
        <dbReference type="EMBL" id="TVU20449.1"/>
    </source>
</evidence>
<dbReference type="PROSITE" id="PS00558">
    <property type="entry name" value="EUKARYOTIC_PORIN"/>
    <property type="match status" value="1"/>
</dbReference>
<keyword evidence="7" id="KW-0626">Porin</keyword>
<protein>
    <recommendedName>
        <fullName evidence="11">Porin domain-containing protein</fullName>
    </recommendedName>
</protein>
<organism evidence="9 10">
    <name type="scientific">Eragrostis curvula</name>
    <name type="common">weeping love grass</name>
    <dbReference type="NCBI Taxonomy" id="38414"/>
    <lineage>
        <taxon>Eukaryota</taxon>
        <taxon>Viridiplantae</taxon>
        <taxon>Streptophyta</taxon>
        <taxon>Embryophyta</taxon>
        <taxon>Tracheophyta</taxon>
        <taxon>Spermatophyta</taxon>
        <taxon>Magnoliopsida</taxon>
        <taxon>Liliopsida</taxon>
        <taxon>Poales</taxon>
        <taxon>Poaceae</taxon>
        <taxon>PACMAD clade</taxon>
        <taxon>Chloridoideae</taxon>
        <taxon>Eragrostideae</taxon>
        <taxon>Eragrostidinae</taxon>
        <taxon>Eragrostis</taxon>
    </lineage>
</organism>
<evidence type="ECO:0000256" key="2">
    <source>
        <dbReference type="ARBA" id="ARBA00009624"/>
    </source>
</evidence>
<dbReference type="EMBL" id="RWGY01000029">
    <property type="protein sequence ID" value="TVU20449.1"/>
    <property type="molecule type" value="Genomic_DNA"/>
</dbReference>
<dbReference type="FunFam" id="2.40.160.10:FF:000003">
    <property type="entry name" value="Outer mitochondrial membrane protein porin"/>
    <property type="match status" value="1"/>
</dbReference>
<evidence type="ECO:0000256" key="1">
    <source>
        <dbReference type="ARBA" id="ARBA00004370"/>
    </source>
</evidence>
<name>A0A5J9U9P3_9POAL</name>
<dbReference type="AlphaFoldDB" id="A0A5J9U9P3"/>
<keyword evidence="5" id="KW-0812">Transmembrane</keyword>
<dbReference type="GO" id="GO:0008308">
    <property type="term" value="F:voltage-gated monoatomic anion channel activity"/>
    <property type="evidence" value="ECO:0007669"/>
    <property type="project" value="InterPro"/>
</dbReference>
<evidence type="ECO:0008006" key="11">
    <source>
        <dbReference type="Google" id="ProtNLM"/>
    </source>
</evidence>
<evidence type="ECO:0000256" key="7">
    <source>
        <dbReference type="ARBA" id="ARBA00023114"/>
    </source>
</evidence>
<accession>A0A5J9U9P3</accession>
<evidence type="ECO:0000256" key="4">
    <source>
        <dbReference type="ARBA" id="ARBA00022452"/>
    </source>
</evidence>
<dbReference type="PANTHER" id="PTHR11743">
    <property type="entry name" value="VOLTAGE-DEPENDENT ANION-SELECTIVE CHANNEL"/>
    <property type="match status" value="1"/>
</dbReference>
<dbReference type="Pfam" id="PF01459">
    <property type="entry name" value="Porin_3"/>
    <property type="match status" value="1"/>
</dbReference>